<dbReference type="CDD" id="cd11879">
    <property type="entry name" value="SH3_Bem1p_2"/>
    <property type="match status" value="1"/>
</dbReference>
<feature type="region of interest" description="Disordered" evidence="4">
    <location>
        <begin position="114"/>
        <end position="165"/>
    </location>
</feature>
<gene>
    <name evidence="7" type="ORF">CROQUDRAFT_45208</name>
</gene>
<reference evidence="7" key="1">
    <citation type="submission" date="2013-11" db="EMBL/GenBank/DDBJ databases">
        <title>Genome sequence of the fusiform rust pathogen reveals effectors for host alternation and coevolution with pine.</title>
        <authorList>
            <consortium name="DOE Joint Genome Institute"/>
            <person name="Smith K."/>
            <person name="Pendleton A."/>
            <person name="Kubisiak T."/>
            <person name="Anderson C."/>
            <person name="Salamov A."/>
            <person name="Aerts A."/>
            <person name="Riley R."/>
            <person name="Clum A."/>
            <person name="Lindquist E."/>
            <person name="Ence D."/>
            <person name="Campbell M."/>
            <person name="Kronenberg Z."/>
            <person name="Feau N."/>
            <person name="Dhillon B."/>
            <person name="Hamelin R."/>
            <person name="Burleigh J."/>
            <person name="Smith J."/>
            <person name="Yandell M."/>
            <person name="Nelson C."/>
            <person name="Grigoriev I."/>
            <person name="Davis J."/>
        </authorList>
    </citation>
    <scope>NUCLEOTIDE SEQUENCE</scope>
    <source>
        <strain evidence="7">G11</strain>
    </source>
</reference>
<dbReference type="CDD" id="cd06890">
    <property type="entry name" value="PX_Bem1p"/>
    <property type="match status" value="1"/>
</dbReference>
<dbReference type="SUPFAM" id="SSF54277">
    <property type="entry name" value="CAD &amp; PB1 domains"/>
    <property type="match status" value="1"/>
</dbReference>
<keyword evidence="2" id="KW-0677">Repeat</keyword>
<organism evidence="7 8">
    <name type="scientific">Cronartium quercuum f. sp. fusiforme G11</name>
    <dbReference type="NCBI Taxonomy" id="708437"/>
    <lineage>
        <taxon>Eukaryota</taxon>
        <taxon>Fungi</taxon>
        <taxon>Dikarya</taxon>
        <taxon>Basidiomycota</taxon>
        <taxon>Pucciniomycotina</taxon>
        <taxon>Pucciniomycetes</taxon>
        <taxon>Pucciniales</taxon>
        <taxon>Coleosporiaceae</taxon>
        <taxon>Cronartium</taxon>
    </lineage>
</organism>
<dbReference type="PROSITE" id="PS50195">
    <property type="entry name" value="PX"/>
    <property type="match status" value="1"/>
</dbReference>
<evidence type="ECO:0000256" key="3">
    <source>
        <dbReference type="PROSITE-ProRule" id="PRU00192"/>
    </source>
</evidence>
<dbReference type="AlphaFoldDB" id="A0A9P6NLT6"/>
<dbReference type="Gene3D" id="2.30.30.40">
    <property type="entry name" value="SH3 Domains"/>
    <property type="match status" value="2"/>
</dbReference>
<dbReference type="Pfam" id="PF00787">
    <property type="entry name" value="PX"/>
    <property type="match status" value="1"/>
</dbReference>
<dbReference type="InterPro" id="IPR036028">
    <property type="entry name" value="SH3-like_dom_sf"/>
</dbReference>
<evidence type="ECO:0000259" key="6">
    <source>
        <dbReference type="PROSITE" id="PS50195"/>
    </source>
</evidence>
<sequence>MKVLRRSLHKEKDRLISPSRQSFHNSSQQPSQPFASLASAGPNPRGLSGPPTMVIKAVSAYKAKRIVELSFQKGDFFHVVGEREDAEGEWFEASNPATGARGLVPKFGFESFGKQPTPQSHTPRLGDYHPSGPRLNQVPNGQSVPVGPLSTGPKSAGTGGGVGSKTQPLYGVVQHDFVAERPDELDAKRGEPIIVIAQSNHEWFVAKPIGRLGGPGLIPVSFVEVQDVTTGKALAPDRVKELIRSAVVPKVEEWKKATAAYKGNSIPLGRFDFPPDSPQAQPQPQSARPFSHQSQSQSQSHSHTSSHSRQHSNTMSQSYHGTRSQQTGSWHGGPHHSRDLSGSISAHPTASAASWSISQSPRLSEAYEHQAEPEPEPGENNQEGEGEGYATVEELRERYGVVVHASVESFHYEQGHFWFHLRAHFSRRSDQEAEEETTVLVLYRLYEDFYDFHTALTEAFPAEAAGTIEPVLPLIPGPEAHVDELVCATRVEELSTYLAELCDLPDYLRECELVYEFLGPREGDVELEGEPAGLGRSQTEAEGEVVEYLSRMDTSAEPALDDLIGRLSTNDTQPTQSRHQHTPSSVSSATGAGGTSTGPPPAFLRIKLYQRQTDDLIAIRAPNDVRFEGLLSRVKERVGTEVRSLRFRDETGTAYASGGGGVVAGPNGARLVAIDNDADLDRWLESGVRLVLYVD</sequence>
<dbReference type="OrthoDB" id="548867at2759"/>
<dbReference type="Proteomes" id="UP000886653">
    <property type="component" value="Unassembled WGS sequence"/>
</dbReference>
<dbReference type="Pfam" id="PF00018">
    <property type="entry name" value="SH3_1"/>
    <property type="match status" value="2"/>
</dbReference>
<keyword evidence="8" id="KW-1185">Reference proteome</keyword>
<evidence type="ECO:0000256" key="4">
    <source>
        <dbReference type="SAM" id="MobiDB-lite"/>
    </source>
</evidence>
<dbReference type="GO" id="GO:0000747">
    <property type="term" value="P:conjugation with cellular fusion"/>
    <property type="evidence" value="ECO:0007669"/>
    <property type="project" value="TreeGrafter"/>
</dbReference>
<feature type="compositionally biased region" description="Polar residues" evidence="4">
    <location>
        <begin position="340"/>
        <end position="362"/>
    </location>
</feature>
<dbReference type="GO" id="GO:0035091">
    <property type="term" value="F:phosphatidylinositol binding"/>
    <property type="evidence" value="ECO:0007669"/>
    <property type="project" value="InterPro"/>
</dbReference>
<dbReference type="GO" id="GO:0051130">
    <property type="term" value="P:positive regulation of cellular component organization"/>
    <property type="evidence" value="ECO:0007669"/>
    <property type="project" value="UniProtKB-ARBA"/>
</dbReference>
<feature type="region of interest" description="Disordered" evidence="4">
    <location>
        <begin position="566"/>
        <end position="602"/>
    </location>
</feature>
<feature type="domain" description="PX" evidence="6">
    <location>
        <begin position="397"/>
        <end position="525"/>
    </location>
</feature>
<dbReference type="SUPFAM" id="SSF50044">
    <property type="entry name" value="SH3-domain"/>
    <property type="match status" value="2"/>
</dbReference>
<keyword evidence="1 3" id="KW-0728">SH3 domain</keyword>
<evidence type="ECO:0000313" key="8">
    <source>
        <dbReference type="Proteomes" id="UP000886653"/>
    </source>
</evidence>
<feature type="domain" description="SH3" evidence="5">
    <location>
        <begin position="166"/>
        <end position="228"/>
    </location>
</feature>
<evidence type="ECO:0000256" key="1">
    <source>
        <dbReference type="ARBA" id="ARBA00022443"/>
    </source>
</evidence>
<evidence type="ECO:0008006" key="9">
    <source>
        <dbReference type="Google" id="ProtNLM"/>
    </source>
</evidence>
<feature type="compositionally biased region" description="Polar residues" evidence="4">
    <location>
        <begin position="18"/>
        <end position="34"/>
    </location>
</feature>
<dbReference type="GO" id="GO:0030674">
    <property type="term" value="F:protein-macromolecule adaptor activity"/>
    <property type="evidence" value="ECO:0007669"/>
    <property type="project" value="TreeGrafter"/>
</dbReference>
<dbReference type="PANTHER" id="PTHR15706">
    <property type="entry name" value="SH3 MULTIPLE DOMAIN"/>
    <property type="match status" value="1"/>
</dbReference>
<protein>
    <recommendedName>
        <fullName evidence="9">Bud emergence protein 1</fullName>
    </recommendedName>
</protein>
<feature type="compositionally biased region" description="Polar residues" evidence="4">
    <location>
        <begin position="313"/>
        <end position="329"/>
    </location>
</feature>
<dbReference type="InterPro" id="IPR051228">
    <property type="entry name" value="NADPH_Oxidase/PX-Domain"/>
</dbReference>
<evidence type="ECO:0000256" key="2">
    <source>
        <dbReference type="ARBA" id="ARBA00022737"/>
    </source>
</evidence>
<feature type="compositionally biased region" description="Low complexity" evidence="4">
    <location>
        <begin position="271"/>
        <end position="303"/>
    </location>
</feature>
<comment type="caution">
    <text evidence="7">The sequence shown here is derived from an EMBL/GenBank/DDBJ whole genome shotgun (WGS) entry which is preliminary data.</text>
</comment>
<dbReference type="PANTHER" id="PTHR15706:SF2">
    <property type="entry name" value="SH3 AND PX DOMAIN-CONTAINING PROTEIN 2A"/>
    <property type="match status" value="1"/>
</dbReference>
<dbReference type="InterPro" id="IPR001683">
    <property type="entry name" value="PX_dom"/>
</dbReference>
<feature type="compositionally biased region" description="Polar residues" evidence="4">
    <location>
        <begin position="567"/>
        <end position="577"/>
    </location>
</feature>
<dbReference type="FunFam" id="3.30.1520.10:FF:000050">
    <property type="entry name" value="Related to Protein scd2/ral3"/>
    <property type="match status" value="1"/>
</dbReference>
<evidence type="ECO:0000259" key="5">
    <source>
        <dbReference type="PROSITE" id="PS50002"/>
    </source>
</evidence>
<dbReference type="FunFam" id="2.30.30.40:FF:000093">
    <property type="entry name" value="Protein kinase activator Bem1"/>
    <property type="match status" value="1"/>
</dbReference>
<feature type="compositionally biased region" description="Acidic residues" evidence="4">
    <location>
        <begin position="373"/>
        <end position="386"/>
    </location>
</feature>
<proteinExistence type="predicted"/>
<dbReference type="InterPro" id="IPR035549">
    <property type="entry name" value="Bem1/Scd2_SH3_2"/>
</dbReference>
<dbReference type="GO" id="GO:0005938">
    <property type="term" value="C:cell cortex"/>
    <property type="evidence" value="ECO:0007669"/>
    <property type="project" value="UniProtKB-ARBA"/>
</dbReference>
<dbReference type="SUPFAM" id="SSF64268">
    <property type="entry name" value="PX domain"/>
    <property type="match status" value="1"/>
</dbReference>
<dbReference type="SMART" id="SM00326">
    <property type="entry name" value="SH3"/>
    <property type="match status" value="2"/>
</dbReference>
<name>A0A9P6NLT6_9BASI</name>
<dbReference type="Gene3D" id="3.30.1520.10">
    <property type="entry name" value="Phox-like domain"/>
    <property type="match status" value="1"/>
</dbReference>
<dbReference type="InterPro" id="IPR036871">
    <property type="entry name" value="PX_dom_sf"/>
</dbReference>
<dbReference type="InterPro" id="IPR035550">
    <property type="entry name" value="Bem1/Scd2_PX"/>
</dbReference>
<dbReference type="PROSITE" id="PS50002">
    <property type="entry name" value="SH3"/>
    <property type="match status" value="2"/>
</dbReference>
<dbReference type="InterPro" id="IPR001452">
    <property type="entry name" value="SH3_domain"/>
</dbReference>
<dbReference type="SMART" id="SM00312">
    <property type="entry name" value="PX"/>
    <property type="match status" value="1"/>
</dbReference>
<dbReference type="GO" id="GO:0043332">
    <property type="term" value="C:mating projection tip"/>
    <property type="evidence" value="ECO:0007669"/>
    <property type="project" value="TreeGrafter"/>
</dbReference>
<feature type="domain" description="SH3" evidence="5">
    <location>
        <begin position="50"/>
        <end position="114"/>
    </location>
</feature>
<feature type="region of interest" description="Disordered" evidence="4">
    <location>
        <begin position="265"/>
        <end position="386"/>
    </location>
</feature>
<dbReference type="EMBL" id="MU167269">
    <property type="protein sequence ID" value="KAG0145895.1"/>
    <property type="molecule type" value="Genomic_DNA"/>
</dbReference>
<accession>A0A9P6NLT6</accession>
<feature type="region of interest" description="Disordered" evidence="4">
    <location>
        <begin position="1"/>
        <end position="48"/>
    </location>
</feature>
<evidence type="ECO:0000313" key="7">
    <source>
        <dbReference type="EMBL" id="KAG0145895.1"/>
    </source>
</evidence>
<dbReference type="GO" id="GO:1902494">
    <property type="term" value="C:catalytic complex"/>
    <property type="evidence" value="ECO:0007669"/>
    <property type="project" value="UniProtKB-ARBA"/>
</dbReference>